<dbReference type="EMBL" id="BQNJ01000002">
    <property type="protein sequence ID" value="GKH02823.1"/>
    <property type="molecule type" value="Genomic_DNA"/>
</dbReference>
<evidence type="ECO:0008006" key="5">
    <source>
        <dbReference type="Google" id="ProtNLM"/>
    </source>
</evidence>
<protein>
    <recommendedName>
        <fullName evidence="5">KilA-N DNA-binding domain-containing protein</fullName>
    </recommendedName>
</protein>
<comment type="caution">
    <text evidence="3">The sequence shown here is derived from an EMBL/GenBank/DDBJ whole genome shotgun (WGS) entry which is preliminary data.</text>
</comment>
<accession>A0AA37JKQ9</accession>
<sequence length="269" mass="31533">MNEIKVAGRQSFMGLDIPVVLGGFGEGKKCISDKTIAEIHRMEVRNVRARITDNIKRFTEGTDFINLKSCLPDKQQFLETLGYTQMQISKAEHIYILSERGYAKLIKIMDTDLAWKIHDKLIDEYFALREEREQRRRLTEEEMMRIQLGMLDKQGERLDGVEERVDYLENTMTIDYGQQKQIKNFGNEVVVNALGGKNAPAYRYRYADNSKMSSQCFSRFWHDFDDYFDINAYANLPKIRFDEALAYINRWQPPINMQLEIGKINRGEI</sequence>
<reference evidence="3" key="1">
    <citation type="submission" date="2022-01" db="EMBL/GenBank/DDBJ databases">
        <title>Novel bile acid biosynthetic pathways are enriched in the microbiome of centenarians.</title>
        <authorList>
            <person name="Sato Y."/>
            <person name="Atarashi K."/>
            <person name="Plichta R.D."/>
            <person name="Arai Y."/>
            <person name="Sasajima S."/>
            <person name="Kearney M.S."/>
            <person name="Suda W."/>
            <person name="Takeshita K."/>
            <person name="Sasaki T."/>
            <person name="Okamoto S."/>
            <person name="Skelly N.A."/>
            <person name="Okamura Y."/>
            <person name="Vlamakis H."/>
            <person name="Li Y."/>
            <person name="Tanoue T."/>
            <person name="Takei H."/>
            <person name="Nittono H."/>
            <person name="Narushima S."/>
            <person name="Irie J."/>
            <person name="Itoh H."/>
            <person name="Moriya K."/>
            <person name="Sugiura Y."/>
            <person name="Suematsu M."/>
            <person name="Moritoki N."/>
            <person name="Shibata S."/>
            <person name="Littman R.D."/>
            <person name="Fischbach A.M."/>
            <person name="Uwamino Y."/>
            <person name="Inoue T."/>
            <person name="Honda A."/>
            <person name="Hattori M."/>
            <person name="Murai T."/>
            <person name="Xavier J.R."/>
            <person name="Hirose N."/>
            <person name="Honda K."/>
        </authorList>
    </citation>
    <scope>NUCLEOTIDE SEQUENCE</scope>
    <source>
        <strain evidence="3">CE91-St55</strain>
    </source>
</reference>
<dbReference type="Pfam" id="PF10543">
    <property type="entry name" value="ORF6N"/>
    <property type="match status" value="1"/>
</dbReference>
<dbReference type="AlphaFoldDB" id="A0AA37JKQ9"/>
<dbReference type="InterPro" id="IPR018873">
    <property type="entry name" value="KilA-N_DNA-bd_domain"/>
</dbReference>
<evidence type="ECO:0000313" key="4">
    <source>
        <dbReference type="Proteomes" id="UP001055091"/>
    </source>
</evidence>
<proteinExistence type="predicted"/>
<feature type="domain" description="ORF6C" evidence="2">
    <location>
        <begin position="147"/>
        <end position="261"/>
    </location>
</feature>
<dbReference type="Pfam" id="PF10552">
    <property type="entry name" value="ORF6C"/>
    <property type="match status" value="1"/>
</dbReference>
<gene>
    <name evidence="3" type="ORF">CE91St55_48040</name>
</gene>
<dbReference type="RefSeq" id="WP_244052977.1">
    <property type="nucleotide sequence ID" value="NZ_BQNJ01000002.1"/>
</dbReference>
<dbReference type="Proteomes" id="UP001055091">
    <property type="component" value="Unassembled WGS sequence"/>
</dbReference>
<evidence type="ECO:0000259" key="1">
    <source>
        <dbReference type="Pfam" id="PF10543"/>
    </source>
</evidence>
<evidence type="ECO:0000259" key="2">
    <source>
        <dbReference type="Pfam" id="PF10552"/>
    </source>
</evidence>
<dbReference type="InterPro" id="IPR018878">
    <property type="entry name" value="ORF6C_dom"/>
</dbReference>
<organism evidence="3 4">
    <name type="scientific">Hungatella hathewayi</name>
    <dbReference type="NCBI Taxonomy" id="154046"/>
    <lineage>
        <taxon>Bacteria</taxon>
        <taxon>Bacillati</taxon>
        <taxon>Bacillota</taxon>
        <taxon>Clostridia</taxon>
        <taxon>Lachnospirales</taxon>
        <taxon>Lachnospiraceae</taxon>
        <taxon>Hungatella</taxon>
    </lineage>
</organism>
<evidence type="ECO:0000313" key="3">
    <source>
        <dbReference type="EMBL" id="GKH02823.1"/>
    </source>
</evidence>
<name>A0AA37JKQ9_9FIRM</name>
<feature type="domain" description="KilA-N DNA-binding" evidence="1">
    <location>
        <begin position="27"/>
        <end position="108"/>
    </location>
</feature>